<dbReference type="InterPro" id="IPR017930">
    <property type="entry name" value="Myb_dom"/>
</dbReference>
<dbReference type="GO" id="GO:0003677">
    <property type="term" value="F:DNA binding"/>
    <property type="evidence" value="ECO:0007669"/>
    <property type="project" value="UniProtKB-KW"/>
</dbReference>
<evidence type="ECO:0000259" key="7">
    <source>
        <dbReference type="PROSITE" id="PS51294"/>
    </source>
</evidence>
<evidence type="ECO:0000256" key="4">
    <source>
        <dbReference type="ARBA" id="ARBA00023242"/>
    </source>
</evidence>
<feature type="domain" description="Myb-like" evidence="6">
    <location>
        <begin position="62"/>
        <end position="112"/>
    </location>
</feature>
<keyword evidence="2" id="KW-0677">Repeat</keyword>
<dbReference type="PANTHER" id="PTHR10641">
    <property type="entry name" value="MYB FAMILY TRANSCRIPTION FACTOR"/>
    <property type="match status" value="1"/>
</dbReference>
<dbReference type="CDD" id="cd00167">
    <property type="entry name" value="SANT"/>
    <property type="match status" value="2"/>
</dbReference>
<feature type="compositionally biased region" description="Basic and acidic residues" evidence="5">
    <location>
        <begin position="136"/>
        <end position="149"/>
    </location>
</feature>
<dbReference type="GO" id="GO:0005634">
    <property type="term" value="C:nucleus"/>
    <property type="evidence" value="ECO:0007669"/>
    <property type="project" value="UniProtKB-SubCell"/>
</dbReference>
<feature type="domain" description="Myb-like" evidence="6">
    <location>
        <begin position="9"/>
        <end position="61"/>
    </location>
</feature>
<dbReference type="PANTHER" id="PTHR10641:SF1377">
    <property type="entry name" value="MYB-RELATED PROTEIN MYB4-LIKE"/>
    <property type="match status" value="1"/>
</dbReference>
<reference evidence="8" key="2">
    <citation type="submission" date="2021-01" db="UniProtKB">
        <authorList>
            <consortium name="EnsemblPlants"/>
        </authorList>
    </citation>
    <scope>IDENTIFICATION</scope>
</reference>
<evidence type="ECO:0000256" key="2">
    <source>
        <dbReference type="ARBA" id="ARBA00022737"/>
    </source>
</evidence>
<evidence type="ECO:0000256" key="5">
    <source>
        <dbReference type="SAM" id="MobiDB-lite"/>
    </source>
</evidence>
<dbReference type="Proteomes" id="UP000594261">
    <property type="component" value="Chromosome 2"/>
</dbReference>
<dbReference type="InterPro" id="IPR001005">
    <property type="entry name" value="SANT/Myb"/>
</dbReference>
<name>A0A7N2KWQ8_QUELO</name>
<feature type="domain" description="HTH myb-type" evidence="7">
    <location>
        <begin position="9"/>
        <end position="61"/>
    </location>
</feature>
<dbReference type="Gene3D" id="1.10.10.60">
    <property type="entry name" value="Homeodomain-like"/>
    <property type="match status" value="2"/>
</dbReference>
<evidence type="ECO:0000256" key="3">
    <source>
        <dbReference type="ARBA" id="ARBA00023125"/>
    </source>
</evidence>
<dbReference type="PROSITE" id="PS50090">
    <property type="entry name" value="MYB_LIKE"/>
    <property type="match status" value="2"/>
</dbReference>
<organism evidence="8 9">
    <name type="scientific">Quercus lobata</name>
    <name type="common">Valley oak</name>
    <dbReference type="NCBI Taxonomy" id="97700"/>
    <lineage>
        <taxon>Eukaryota</taxon>
        <taxon>Viridiplantae</taxon>
        <taxon>Streptophyta</taxon>
        <taxon>Embryophyta</taxon>
        <taxon>Tracheophyta</taxon>
        <taxon>Spermatophyta</taxon>
        <taxon>Magnoliopsida</taxon>
        <taxon>eudicotyledons</taxon>
        <taxon>Gunneridae</taxon>
        <taxon>Pentapetalae</taxon>
        <taxon>rosids</taxon>
        <taxon>fabids</taxon>
        <taxon>Fagales</taxon>
        <taxon>Fagaceae</taxon>
        <taxon>Quercus</taxon>
    </lineage>
</organism>
<feature type="region of interest" description="Disordered" evidence="5">
    <location>
        <begin position="112"/>
        <end position="163"/>
    </location>
</feature>
<feature type="compositionally biased region" description="Low complexity" evidence="5">
    <location>
        <begin position="150"/>
        <end position="163"/>
    </location>
</feature>
<dbReference type="SMART" id="SM00717">
    <property type="entry name" value="SANT"/>
    <property type="match status" value="2"/>
</dbReference>
<dbReference type="Pfam" id="PF00249">
    <property type="entry name" value="Myb_DNA-binding"/>
    <property type="match status" value="2"/>
</dbReference>
<dbReference type="InterPro" id="IPR015495">
    <property type="entry name" value="Myb_TF_plants"/>
</dbReference>
<dbReference type="FunFam" id="1.10.10.60:FF:000001">
    <property type="entry name" value="MYB-related transcription factor"/>
    <property type="match status" value="1"/>
</dbReference>
<dbReference type="PROSITE" id="PS51294">
    <property type="entry name" value="HTH_MYB"/>
    <property type="match status" value="2"/>
</dbReference>
<dbReference type="InterPro" id="IPR009057">
    <property type="entry name" value="Homeodomain-like_sf"/>
</dbReference>
<proteinExistence type="predicted"/>
<dbReference type="OMA" id="INWIEED"/>
<feature type="domain" description="HTH myb-type" evidence="7">
    <location>
        <begin position="62"/>
        <end position="116"/>
    </location>
</feature>
<dbReference type="SUPFAM" id="SSF46689">
    <property type="entry name" value="Homeodomain-like"/>
    <property type="match status" value="1"/>
</dbReference>
<dbReference type="Gramene" id="QL02p053656:mrna">
    <property type="protein sequence ID" value="QL02p053656:mrna"/>
    <property type="gene ID" value="QL02p053656"/>
</dbReference>
<evidence type="ECO:0000259" key="6">
    <source>
        <dbReference type="PROSITE" id="PS50090"/>
    </source>
</evidence>
<keyword evidence="4" id="KW-0539">Nucleus</keyword>
<evidence type="ECO:0000313" key="9">
    <source>
        <dbReference type="Proteomes" id="UP000594261"/>
    </source>
</evidence>
<sequence>MVRGPFYDKNGLKKGAWTPEEDYKLKSFVQRYGHSNWCKLPKLAGLSRCGKSCRLRWENYLQPGVKRGNFTKEEEDLIIKFHEEAGNKWSMIARNLPGRADNEIKNHWHTHLKKNVKQNPKTCEMKEQSETSQLCKAKENRESESESLHASDSSDQSLESSPLSKELSSTKLFSLSRDHSPVNGINCTEDSLASLETSANAFGNMHGRKYTKQRFETESLHASAHYHILESSPLSPEVSSAKFSSLGSTDHSPKPGINWIEEDSLASFETFEEAFGDFWTEPFVAGYTYIPDEFPISQYISYYDDGIGIDVFDQVMQIRESDHAVKFCSCFNILQEVVVMLRICTFWASLLNSTS</sequence>
<keyword evidence="3" id="KW-0238">DNA-binding</keyword>
<comment type="subcellular location">
    <subcellularLocation>
        <location evidence="1">Nucleus</location>
    </subcellularLocation>
</comment>
<evidence type="ECO:0000256" key="1">
    <source>
        <dbReference type="ARBA" id="ARBA00004123"/>
    </source>
</evidence>
<accession>A0A7N2KWQ8</accession>
<dbReference type="InParanoid" id="A0A7N2KWQ8"/>
<dbReference type="AlphaFoldDB" id="A0A7N2KWQ8"/>
<keyword evidence="9" id="KW-1185">Reference proteome</keyword>
<protein>
    <submittedName>
        <fullName evidence="8">Uncharacterized protein</fullName>
    </submittedName>
</protein>
<reference evidence="9" key="1">
    <citation type="journal article" date="2016" name="G3 (Bethesda)">
        <title>First Draft Assembly and Annotation of the Genome of a California Endemic Oak Quercus lobata Nee (Fagaceae).</title>
        <authorList>
            <person name="Sork V.L."/>
            <person name="Fitz-Gibbon S.T."/>
            <person name="Puiu D."/>
            <person name="Crepeau M."/>
            <person name="Gugger P.F."/>
            <person name="Sherman R."/>
            <person name="Stevens K."/>
            <person name="Langley C.H."/>
            <person name="Pellegrini M."/>
            <person name="Salzberg S.L."/>
        </authorList>
    </citation>
    <scope>NUCLEOTIDE SEQUENCE [LARGE SCALE GENOMIC DNA]</scope>
    <source>
        <strain evidence="9">cv. SW786</strain>
    </source>
</reference>
<evidence type="ECO:0000313" key="8">
    <source>
        <dbReference type="EnsemblPlants" id="QL02p053656:mrna"/>
    </source>
</evidence>
<dbReference type="EnsemblPlants" id="QL02p053656:mrna">
    <property type="protein sequence ID" value="QL02p053656:mrna"/>
    <property type="gene ID" value="QL02p053656"/>
</dbReference>